<feature type="transmembrane region" description="Helical" evidence="5">
    <location>
        <begin position="216"/>
        <end position="232"/>
    </location>
</feature>
<dbReference type="STRING" id="1548208.AXK12_05950"/>
<dbReference type="RefSeq" id="WP_068712245.1">
    <property type="nucleotide sequence ID" value="NZ_LSZP01000044.1"/>
</dbReference>
<dbReference type="InterPro" id="IPR002033">
    <property type="entry name" value="TatC"/>
</dbReference>
<evidence type="ECO:0000313" key="6">
    <source>
        <dbReference type="EMBL" id="KXU35240.1"/>
    </source>
</evidence>
<comment type="subunit">
    <text evidence="5">Forms a complex with TatA.</text>
</comment>
<dbReference type="AlphaFoldDB" id="A0A139SL77"/>
<protein>
    <recommendedName>
        <fullName evidence="5">Sec-independent protein translocase protein TatC</fullName>
    </recommendedName>
</protein>
<dbReference type="GO" id="GO:0009977">
    <property type="term" value="F:proton motive force dependent protein transmembrane transporter activity"/>
    <property type="evidence" value="ECO:0007669"/>
    <property type="project" value="TreeGrafter"/>
</dbReference>
<gene>
    <name evidence="5" type="primary">tatC</name>
    <name evidence="6" type="ORF">AXK12_05950</name>
</gene>
<comment type="similarity">
    <text evidence="5">Belongs to the TatC family.</text>
</comment>
<feature type="transmembrane region" description="Helical" evidence="5">
    <location>
        <begin position="90"/>
        <end position="115"/>
    </location>
</feature>
<keyword evidence="5" id="KW-0811">Translocation</keyword>
<evidence type="ECO:0000256" key="2">
    <source>
        <dbReference type="ARBA" id="ARBA00022692"/>
    </source>
</evidence>
<feature type="transmembrane region" description="Helical" evidence="5">
    <location>
        <begin position="178"/>
        <end position="204"/>
    </location>
</feature>
<reference evidence="6 7" key="1">
    <citation type="submission" date="2016-02" db="EMBL/GenBank/DDBJ databases">
        <authorList>
            <person name="Wen L."/>
            <person name="He K."/>
            <person name="Yang H."/>
        </authorList>
    </citation>
    <scope>NUCLEOTIDE SEQUENCE [LARGE SCALE GENOMIC DNA]</scope>
    <source>
        <strain evidence="6 7">CV41</strain>
    </source>
</reference>
<dbReference type="Pfam" id="PF00902">
    <property type="entry name" value="TatC"/>
    <property type="match status" value="1"/>
</dbReference>
<dbReference type="GO" id="GO:0065002">
    <property type="term" value="P:intracellular protein transmembrane transport"/>
    <property type="evidence" value="ECO:0007669"/>
    <property type="project" value="TreeGrafter"/>
</dbReference>
<keyword evidence="4 5" id="KW-0472">Membrane</keyword>
<evidence type="ECO:0000256" key="3">
    <source>
        <dbReference type="ARBA" id="ARBA00022989"/>
    </source>
</evidence>
<comment type="function">
    <text evidence="5">Part of the twin-arginine translocation (Tat) system that transports large folded proteins containing a characteristic twin-arginine motif in their signal peptide across membranes.</text>
</comment>
<feature type="transmembrane region" description="Helical" evidence="5">
    <location>
        <begin position="35"/>
        <end position="54"/>
    </location>
</feature>
<dbReference type="GO" id="GO:0033281">
    <property type="term" value="C:TAT protein transport complex"/>
    <property type="evidence" value="ECO:0007669"/>
    <property type="project" value="UniProtKB-UniRule"/>
</dbReference>
<proteinExistence type="inferred from homology"/>
<keyword evidence="7" id="KW-1185">Reference proteome</keyword>
<evidence type="ECO:0000256" key="5">
    <source>
        <dbReference type="HAMAP-Rule" id="MF_00902"/>
    </source>
</evidence>
<organism evidence="6 7">
    <name type="scientific">Cephaloticoccus capnophilus</name>
    <dbReference type="NCBI Taxonomy" id="1548208"/>
    <lineage>
        <taxon>Bacteria</taxon>
        <taxon>Pseudomonadati</taxon>
        <taxon>Verrucomicrobiota</taxon>
        <taxon>Opitutia</taxon>
        <taxon>Opitutales</taxon>
        <taxon>Opitutaceae</taxon>
        <taxon>Cephaloticoccus</taxon>
    </lineage>
</organism>
<accession>A0A139SL77</accession>
<dbReference type="Proteomes" id="UP000071392">
    <property type="component" value="Unassembled WGS sequence"/>
</dbReference>
<keyword evidence="5" id="KW-0653">Protein transport</keyword>
<keyword evidence="2 5" id="KW-0812">Transmembrane</keyword>
<dbReference type="PANTHER" id="PTHR30371">
    <property type="entry name" value="SEC-INDEPENDENT PROTEIN TRANSLOCASE PROTEIN TATC"/>
    <property type="match status" value="1"/>
</dbReference>
<feature type="transmembrane region" description="Helical" evidence="5">
    <location>
        <begin position="127"/>
        <end position="149"/>
    </location>
</feature>
<keyword evidence="5" id="KW-1003">Cell membrane</keyword>
<dbReference type="PRINTS" id="PR01840">
    <property type="entry name" value="TATCFAMILY"/>
</dbReference>
<feature type="transmembrane region" description="Helical" evidence="5">
    <location>
        <begin position="238"/>
        <end position="255"/>
    </location>
</feature>
<sequence length="273" mass="30183">MKKDHNIFSDSAAEAEVLRGKPMGFFDHLEDLRWTLIKSAAAFLVFAVLIGLFMRRFNEVLLWPLRSVQAGNPALQLDLGTVSIMEGFTVVLQMCFMGGIVLAAPFILLFVGQFVSPALTEREYKVVLPLCVAAMVLFLCGACFGYFVLVPSTLAVSVGLNEYFGFVMRWTPGSYYGLLTWLVLGVGASFEFPLLIVLLVYLGLMTTATLTKYRRHAVVAIFVIAAIVTPTPDFVTQTLFAAPLYLLFEAAVLVAKRVERRREAMMRGEAVGD</sequence>
<evidence type="ECO:0000256" key="4">
    <source>
        <dbReference type="ARBA" id="ARBA00023136"/>
    </source>
</evidence>
<dbReference type="InterPro" id="IPR019820">
    <property type="entry name" value="Sec-indep_translocase_CS"/>
</dbReference>
<dbReference type="NCBIfam" id="TIGR00945">
    <property type="entry name" value="tatC"/>
    <property type="match status" value="1"/>
</dbReference>
<dbReference type="PANTHER" id="PTHR30371:SF0">
    <property type="entry name" value="SEC-INDEPENDENT PROTEIN TRANSLOCASE PROTEIN TATC, CHLOROPLASTIC-RELATED"/>
    <property type="match status" value="1"/>
</dbReference>
<dbReference type="GO" id="GO:0043953">
    <property type="term" value="P:protein transport by the Tat complex"/>
    <property type="evidence" value="ECO:0007669"/>
    <property type="project" value="UniProtKB-UniRule"/>
</dbReference>
<dbReference type="PROSITE" id="PS01218">
    <property type="entry name" value="TATC"/>
    <property type="match status" value="1"/>
</dbReference>
<keyword evidence="3 5" id="KW-1133">Transmembrane helix</keyword>
<comment type="subcellular location">
    <subcellularLocation>
        <location evidence="5">Cell membrane</location>
        <topology evidence="5">Multi-pass membrane protein</topology>
    </subcellularLocation>
    <subcellularLocation>
        <location evidence="1">Membrane</location>
        <topology evidence="1">Multi-pass membrane protein</topology>
    </subcellularLocation>
</comment>
<keyword evidence="5" id="KW-0813">Transport</keyword>
<dbReference type="HAMAP" id="MF_00902">
    <property type="entry name" value="TatC"/>
    <property type="match status" value="1"/>
</dbReference>
<evidence type="ECO:0000313" key="7">
    <source>
        <dbReference type="Proteomes" id="UP000071392"/>
    </source>
</evidence>
<dbReference type="EMBL" id="LSZP01000044">
    <property type="protein sequence ID" value="KXU35240.1"/>
    <property type="molecule type" value="Genomic_DNA"/>
</dbReference>
<evidence type="ECO:0000256" key="1">
    <source>
        <dbReference type="ARBA" id="ARBA00004141"/>
    </source>
</evidence>
<name>A0A139SL77_9BACT</name>
<comment type="caution">
    <text evidence="6">The sequence shown here is derived from an EMBL/GenBank/DDBJ whole genome shotgun (WGS) entry which is preliminary data.</text>
</comment>